<protein>
    <submittedName>
        <fullName evidence="2">Uncharacterized protein</fullName>
    </submittedName>
</protein>
<reference evidence="2 3" key="1">
    <citation type="submission" date="2022-05" db="EMBL/GenBank/DDBJ databases">
        <title>A multi-omics perspective on studying reproductive biology in Daphnia sinensis.</title>
        <authorList>
            <person name="Jia J."/>
        </authorList>
    </citation>
    <scope>NUCLEOTIDE SEQUENCE [LARGE SCALE GENOMIC DNA]</scope>
    <source>
        <strain evidence="2 3">WSL</strain>
    </source>
</reference>
<feature type="compositionally biased region" description="Polar residues" evidence="1">
    <location>
        <begin position="196"/>
        <end position="211"/>
    </location>
</feature>
<accession>A0AAD5PZU5</accession>
<evidence type="ECO:0000256" key="1">
    <source>
        <dbReference type="SAM" id="MobiDB-lite"/>
    </source>
</evidence>
<dbReference type="EMBL" id="WJBH02000002">
    <property type="protein sequence ID" value="KAI9563803.1"/>
    <property type="molecule type" value="Genomic_DNA"/>
</dbReference>
<evidence type="ECO:0000313" key="3">
    <source>
        <dbReference type="Proteomes" id="UP000820818"/>
    </source>
</evidence>
<evidence type="ECO:0000313" key="2">
    <source>
        <dbReference type="EMBL" id="KAI9563803.1"/>
    </source>
</evidence>
<keyword evidence="3" id="KW-1185">Reference proteome</keyword>
<feature type="region of interest" description="Disordered" evidence="1">
    <location>
        <begin position="166"/>
        <end position="277"/>
    </location>
</feature>
<proteinExistence type="predicted"/>
<sequence length="299" mass="33259">MSYKESTMMLKCGLLIGDEQVGDFKFISWFYGQSKPYARQQSKGNATTQTLREKLKTVFPDIVEPFQVVFIDEYDDKIILPVDDIKETITALQCFSYLSSLPVQIFVQLPDPKQPSTDVPQNKECRTVVPCCENSGLKIADTLNQLERTIHTLGERIVTLLEDLGKSSTTDPKQTEKENKSADVALNEGQRDMAVSQESATIKASQTNSDAESFGNYDSPRVRSSTLSSSSSSFSVQSHSGEDDWTRVGGGMNIGGRRRRFTTESSCASHQSDHSQDGVIRSMEDEMSSIAFDMLCRNP</sequence>
<gene>
    <name evidence="2" type="ORF">GHT06_011269</name>
</gene>
<comment type="caution">
    <text evidence="2">The sequence shown here is derived from an EMBL/GenBank/DDBJ whole genome shotgun (WGS) entry which is preliminary data.</text>
</comment>
<organism evidence="2 3">
    <name type="scientific">Daphnia sinensis</name>
    <dbReference type="NCBI Taxonomy" id="1820382"/>
    <lineage>
        <taxon>Eukaryota</taxon>
        <taxon>Metazoa</taxon>
        <taxon>Ecdysozoa</taxon>
        <taxon>Arthropoda</taxon>
        <taxon>Crustacea</taxon>
        <taxon>Branchiopoda</taxon>
        <taxon>Diplostraca</taxon>
        <taxon>Cladocera</taxon>
        <taxon>Anomopoda</taxon>
        <taxon>Daphniidae</taxon>
        <taxon>Daphnia</taxon>
        <taxon>Daphnia similis group</taxon>
    </lineage>
</organism>
<dbReference type="Proteomes" id="UP000820818">
    <property type="component" value="Linkage Group LG2"/>
</dbReference>
<name>A0AAD5PZU5_9CRUS</name>
<feature type="compositionally biased region" description="Low complexity" evidence="1">
    <location>
        <begin position="224"/>
        <end position="239"/>
    </location>
</feature>
<dbReference type="AlphaFoldDB" id="A0AAD5PZU5"/>